<proteinExistence type="predicted"/>
<keyword evidence="4" id="KW-1185">Reference proteome</keyword>
<evidence type="ECO:0000313" key="3">
    <source>
        <dbReference type="EMBL" id="MEU3554895.1"/>
    </source>
</evidence>
<evidence type="ECO:0000256" key="1">
    <source>
        <dbReference type="SAM" id="MobiDB-lite"/>
    </source>
</evidence>
<dbReference type="Gene3D" id="3.30.479.30">
    <property type="entry name" value="Band 7 domain"/>
    <property type="match status" value="1"/>
</dbReference>
<feature type="domain" description="Band 7" evidence="2">
    <location>
        <begin position="263"/>
        <end position="429"/>
    </location>
</feature>
<gene>
    <name evidence="3" type="ORF">AB0E65_11855</name>
</gene>
<dbReference type="Proteomes" id="UP001550850">
    <property type="component" value="Unassembled WGS sequence"/>
</dbReference>
<protein>
    <submittedName>
        <fullName evidence="3">SPFH domain-containing protein</fullName>
    </submittedName>
</protein>
<dbReference type="RefSeq" id="WP_108955216.1">
    <property type="nucleotide sequence ID" value="NZ_BEVZ01000005.1"/>
</dbReference>
<dbReference type="PANTHER" id="PTHR43446:SF1">
    <property type="entry name" value="BAND 7 DOMAIN-CONTAINING PROTEIN"/>
    <property type="match status" value="1"/>
</dbReference>
<organism evidence="3 4">
    <name type="scientific">Streptomyces fragilis</name>
    <dbReference type="NCBI Taxonomy" id="67301"/>
    <lineage>
        <taxon>Bacteria</taxon>
        <taxon>Bacillati</taxon>
        <taxon>Actinomycetota</taxon>
        <taxon>Actinomycetes</taxon>
        <taxon>Kitasatosporales</taxon>
        <taxon>Streptomycetaceae</taxon>
        <taxon>Streptomyces</taxon>
    </lineage>
</organism>
<dbReference type="InterPro" id="IPR036013">
    <property type="entry name" value="Band_7/SPFH_dom_sf"/>
</dbReference>
<dbReference type="EMBL" id="JBEZUR010000014">
    <property type="protein sequence ID" value="MEU3554895.1"/>
    <property type="molecule type" value="Genomic_DNA"/>
</dbReference>
<evidence type="ECO:0000259" key="2">
    <source>
        <dbReference type="Pfam" id="PF01145"/>
    </source>
</evidence>
<feature type="compositionally biased region" description="Pro residues" evidence="1">
    <location>
        <begin position="12"/>
        <end position="43"/>
    </location>
</feature>
<reference evidence="3 4" key="1">
    <citation type="submission" date="2024-06" db="EMBL/GenBank/DDBJ databases">
        <title>The Natural Products Discovery Center: Release of the First 8490 Sequenced Strains for Exploring Actinobacteria Biosynthetic Diversity.</title>
        <authorList>
            <person name="Kalkreuter E."/>
            <person name="Kautsar S.A."/>
            <person name="Yang D."/>
            <person name="Bader C.D."/>
            <person name="Teijaro C.N."/>
            <person name="Fluegel L."/>
            <person name="Davis C.M."/>
            <person name="Simpson J.R."/>
            <person name="Lauterbach L."/>
            <person name="Steele A.D."/>
            <person name="Gui C."/>
            <person name="Meng S."/>
            <person name="Li G."/>
            <person name="Viehrig K."/>
            <person name="Ye F."/>
            <person name="Su P."/>
            <person name="Kiefer A.F."/>
            <person name="Nichols A."/>
            <person name="Cepeda A.J."/>
            <person name="Yan W."/>
            <person name="Fan B."/>
            <person name="Jiang Y."/>
            <person name="Adhikari A."/>
            <person name="Zheng C.-J."/>
            <person name="Schuster L."/>
            <person name="Cowan T.M."/>
            <person name="Smanski M.J."/>
            <person name="Chevrette M.G."/>
            <person name="De Carvalho L.P.S."/>
            <person name="Shen B."/>
        </authorList>
    </citation>
    <scope>NUCLEOTIDE SEQUENCE [LARGE SCALE GENOMIC DNA]</scope>
    <source>
        <strain evidence="3 4">NPDC038104</strain>
    </source>
</reference>
<comment type="caution">
    <text evidence="3">The sequence shown here is derived from an EMBL/GenBank/DDBJ whole genome shotgun (WGS) entry which is preliminary data.</text>
</comment>
<dbReference type="PANTHER" id="PTHR43446">
    <property type="entry name" value="MEMBRANE PROTEIN-RELATED"/>
    <property type="match status" value="1"/>
</dbReference>
<feature type="region of interest" description="Disordered" evidence="1">
    <location>
        <begin position="1"/>
        <end position="51"/>
    </location>
</feature>
<dbReference type="Pfam" id="PF01145">
    <property type="entry name" value="Band_7"/>
    <property type="match status" value="1"/>
</dbReference>
<accession>A0ABV2YGN6</accession>
<feature type="region of interest" description="Disordered" evidence="1">
    <location>
        <begin position="360"/>
        <end position="379"/>
    </location>
</feature>
<dbReference type="InterPro" id="IPR001107">
    <property type="entry name" value="Band_7"/>
</dbReference>
<name>A0ABV2YGN6_9ACTN</name>
<evidence type="ECO:0000313" key="4">
    <source>
        <dbReference type="Proteomes" id="UP001550850"/>
    </source>
</evidence>
<sequence length="480" mass="48856">MTATTDEIPAAGPDPEPAAGPATPGGPPPLPAAAPPAPSPPAIPAAAQATAPVAPAQAPVTTPAPAPATTTTVVAAALPAAHPAPVAARPQGRLIQNEATTEIPVHLLFRDDTTTGAQPAVVARVETTGTAAALGAAGTGAASAGAAAAAGAAGAIGPQRPPRPARRRPAPLPAVAADVDPALEERPGRAVPGALGVLAGTAGLAGGVLTTWWAGVVPPAALEVAGLPVADAGTAGFGLGRWAAWTGSAALGLFGFGGLARGNTGCAWVLGMFGRYRGTVRRTGLLWVNPLLLRRRVDVRLRHWRSEPLCASDPNGVALRVRTLVVWRVKDTARAVHAVADHEEYLRRCVEAALARIPVDPPMEPADERPGEDGDEPGLEEALTGQVAADAKAVGLEVFAVRPIRVEYAPEVAAVMQRRRIAALDARQRAGVLSAVVDSVEDTVNRLTLRGLVELDDYERKVLVKDLTVAFCAGRGEAAP</sequence>